<reference evidence="2 3" key="1">
    <citation type="submission" date="2020-06" db="EMBL/GenBank/DDBJ databases">
        <title>Genomic analysis of Salicibibacter sp. NKC21-4.</title>
        <authorList>
            <person name="Oh Y.J."/>
        </authorList>
    </citation>
    <scope>NUCLEOTIDE SEQUENCE [LARGE SCALE GENOMIC DNA]</scope>
    <source>
        <strain evidence="2 3">NKC21-4</strain>
    </source>
</reference>
<evidence type="ECO:0000313" key="2">
    <source>
        <dbReference type="EMBL" id="QQK79997.1"/>
    </source>
</evidence>
<dbReference type="AlphaFoldDB" id="A0A7T7CFC1"/>
<dbReference type="KEGG" id="scib:HUG20_08925"/>
<proteinExistence type="predicted"/>
<gene>
    <name evidence="2" type="ORF">HUG20_08925</name>
</gene>
<dbReference type="EMBL" id="CP054706">
    <property type="protein sequence ID" value="QQK79997.1"/>
    <property type="molecule type" value="Genomic_DNA"/>
</dbReference>
<sequence>MTKTTKRTRQAPAAPVLREEAWPFVRGKRSHGSAIPASTDSCKLFSNP</sequence>
<feature type="region of interest" description="Disordered" evidence="1">
    <location>
        <begin position="26"/>
        <end position="48"/>
    </location>
</feature>
<feature type="compositionally biased region" description="Polar residues" evidence="1">
    <location>
        <begin position="36"/>
        <end position="48"/>
    </location>
</feature>
<dbReference type="RefSeq" id="WP_200090172.1">
    <property type="nucleotide sequence ID" value="NZ_CP054706.1"/>
</dbReference>
<organism evidence="2 3">
    <name type="scientific">Salicibibacter cibi</name>
    <dbReference type="NCBI Taxonomy" id="2743001"/>
    <lineage>
        <taxon>Bacteria</taxon>
        <taxon>Bacillati</taxon>
        <taxon>Bacillota</taxon>
        <taxon>Bacilli</taxon>
        <taxon>Bacillales</taxon>
        <taxon>Bacillaceae</taxon>
        <taxon>Salicibibacter</taxon>
    </lineage>
</organism>
<evidence type="ECO:0000313" key="3">
    <source>
        <dbReference type="Proteomes" id="UP000595349"/>
    </source>
</evidence>
<accession>A0A7T7CFC1</accession>
<name>A0A7T7CFC1_9BACI</name>
<evidence type="ECO:0000256" key="1">
    <source>
        <dbReference type="SAM" id="MobiDB-lite"/>
    </source>
</evidence>
<keyword evidence="3" id="KW-1185">Reference proteome</keyword>
<protein>
    <submittedName>
        <fullName evidence="2">Uncharacterized protein</fullName>
    </submittedName>
</protein>
<dbReference type="Proteomes" id="UP000595349">
    <property type="component" value="Chromosome"/>
</dbReference>